<dbReference type="OrthoDB" id="5132116at2759"/>
<evidence type="ECO:0000313" key="2">
    <source>
        <dbReference type="Proteomes" id="UP000006671"/>
    </source>
</evidence>
<dbReference type="Gene3D" id="3.30.420.40">
    <property type="match status" value="2"/>
</dbReference>
<dbReference type="SUPFAM" id="SSF53067">
    <property type="entry name" value="Actin-like ATPase domain"/>
    <property type="match status" value="2"/>
</dbReference>
<evidence type="ECO:0000313" key="1">
    <source>
        <dbReference type="EMBL" id="EFC35759.1"/>
    </source>
</evidence>
<dbReference type="Pfam" id="PF00022">
    <property type="entry name" value="Actin"/>
    <property type="match status" value="1"/>
</dbReference>
<dbReference type="AlphaFoldDB" id="D2W592"/>
<organism evidence="2">
    <name type="scientific">Naegleria gruberi</name>
    <name type="common">Amoeba</name>
    <dbReference type="NCBI Taxonomy" id="5762"/>
    <lineage>
        <taxon>Eukaryota</taxon>
        <taxon>Discoba</taxon>
        <taxon>Heterolobosea</taxon>
        <taxon>Tetramitia</taxon>
        <taxon>Eutetramitia</taxon>
        <taxon>Vahlkampfiidae</taxon>
        <taxon>Naegleria</taxon>
    </lineage>
</organism>
<dbReference type="OMA" id="VCEIGDQ"/>
<dbReference type="InParanoid" id="D2W592"/>
<gene>
    <name evidence="1" type="ORF">NAEGRDRAFT_76580</name>
</gene>
<dbReference type="KEGG" id="ngr:NAEGRDRAFT_76580"/>
<dbReference type="VEuPathDB" id="AmoebaDB:NAEGRDRAFT_76580"/>
<dbReference type="STRING" id="5762.D2W592"/>
<dbReference type="PRINTS" id="PR00190">
    <property type="entry name" value="ACTIN"/>
</dbReference>
<dbReference type="PANTHER" id="PTHR11937">
    <property type="entry name" value="ACTIN"/>
    <property type="match status" value="1"/>
</dbReference>
<sequence>MSQVMFEKFCVPALYVANRAVLALYASGKSTGMIVNSGDSVTHAVPIYEGHTLPHAILKMEMKMLTERGYTFTNTAEREIDRKEKLCYLALYFQEEMNSVVREEPTIDRKLYDIPKGNVVTLGNERFR</sequence>
<dbReference type="Gene3D" id="3.90.640.10">
    <property type="entry name" value="Actin, Chain A, domain 4"/>
    <property type="match status" value="1"/>
</dbReference>
<dbReference type="GeneID" id="8847941"/>
<dbReference type="EMBL" id="GG739036">
    <property type="protein sequence ID" value="EFC35759.1"/>
    <property type="molecule type" value="Genomic_DNA"/>
</dbReference>
<protein>
    <submittedName>
        <fullName evidence="1">Predicted protein</fullName>
    </submittedName>
</protein>
<keyword evidence="2" id="KW-1185">Reference proteome</keyword>
<dbReference type="eggNOG" id="KOG0676">
    <property type="taxonomic scope" value="Eukaryota"/>
</dbReference>
<reference evidence="1 2" key="1">
    <citation type="journal article" date="2010" name="Cell">
        <title>The genome of Naegleria gruberi illuminates early eukaryotic versatility.</title>
        <authorList>
            <person name="Fritz-Laylin L.K."/>
            <person name="Prochnik S.E."/>
            <person name="Ginger M.L."/>
            <person name="Dacks J.B."/>
            <person name="Carpenter M.L."/>
            <person name="Field M.C."/>
            <person name="Kuo A."/>
            <person name="Paredez A."/>
            <person name="Chapman J."/>
            <person name="Pham J."/>
            <person name="Shu S."/>
            <person name="Neupane R."/>
            <person name="Cipriano M."/>
            <person name="Mancuso J."/>
            <person name="Tu H."/>
            <person name="Salamov A."/>
            <person name="Lindquist E."/>
            <person name="Shapiro H."/>
            <person name="Lucas S."/>
            <person name="Grigoriev I.V."/>
            <person name="Cande W.Z."/>
            <person name="Fulton C."/>
            <person name="Rokhsar D.S."/>
            <person name="Dawson S.C."/>
        </authorList>
    </citation>
    <scope>NUCLEOTIDE SEQUENCE [LARGE SCALE GENOMIC DNA]</scope>
    <source>
        <strain evidence="1 2">NEG-M</strain>
    </source>
</reference>
<name>D2W592_NAEGR</name>
<dbReference type="InterPro" id="IPR004000">
    <property type="entry name" value="Actin"/>
</dbReference>
<accession>D2W592</accession>
<dbReference type="Proteomes" id="UP000006671">
    <property type="component" value="Unassembled WGS sequence"/>
</dbReference>
<dbReference type="RefSeq" id="XP_002668503.1">
    <property type="nucleotide sequence ID" value="XM_002668457.1"/>
</dbReference>
<dbReference type="InterPro" id="IPR043129">
    <property type="entry name" value="ATPase_NBD"/>
</dbReference>
<proteinExistence type="predicted"/>